<dbReference type="eggNOG" id="COG5293">
    <property type="taxonomic scope" value="Bacteria"/>
</dbReference>
<sequence length="574" mass="63957">MIHRLFSDLPTFKSLHLHSGLNVLLADKSPGATDRQTRNGAGKTSFVDLIHFLLGARSAPRSTFRLDPLKDSSFGMEFDLRGHNIVVRRSGADSARIQLEGVPPSWGVPEEVSNEAWKALLGPAMFGLPPADSGKAAPSFRELMAYFARRQLDGGFTAPTKSSSVQQTGSQQTAVTYLLGLDWSIPQEWQRVREQEASLKELKKASGEGPLSPILGSAATLRTQLALAEERARKLRGAIASFQVHAQYHELEKEASRLTRDLNGLVDDNALDRQRAEELRAAVVAEAPPTPPDLERLYEEIGVHLSSAVLRRFEELQAFHDSVVRNRSSYLKSELAALEHRVEERDRKKGELDQRRSEVMEILRSHGALEHFSKLQTELSRVEAEAETLRLRYSAAEALESSRVTMALERTRLLTRLGEDYREQENVLGRAIVAFEEISRSLYEDAGSLTIKATPNGPSFEIQIHGARSKGIQNMQIFCFDMMLMRLCTERGRGPGFLVHDSHLFDGVDERQVAKALQLGARLSDELGFQYIVTMNSDAVPRDLPPGFSLDRHVLPIRLTDATEDGGLFGIRFA</sequence>
<gene>
    <name evidence="4" type="ORF">A176_007125</name>
</gene>
<feature type="coiled-coil region" evidence="1">
    <location>
        <begin position="218"/>
        <end position="268"/>
    </location>
</feature>
<protein>
    <submittedName>
        <fullName evidence="4">Uncharacterized protein</fullName>
    </submittedName>
</protein>
<proteinExistence type="predicted"/>
<evidence type="ECO:0000259" key="2">
    <source>
        <dbReference type="Pfam" id="PF10088"/>
    </source>
</evidence>
<dbReference type="KEGG" id="mym:A176_007125"/>
<dbReference type="InterPro" id="IPR018760">
    <property type="entry name" value="DUF2326"/>
</dbReference>
<reference evidence="4 5" key="1">
    <citation type="journal article" date="2016" name="PLoS ONE">
        <title>Complete Genome Sequence and Comparative Genomics of a Novel Myxobacterium Myxococcus hansupus.</title>
        <authorList>
            <person name="Sharma G."/>
            <person name="Narwani T."/>
            <person name="Subramanian S."/>
        </authorList>
    </citation>
    <scope>NUCLEOTIDE SEQUENCE [LARGE SCALE GENOMIC DNA]</scope>
    <source>
        <strain evidence="5">mixupus</strain>
    </source>
</reference>
<dbReference type="PATRIC" id="fig|1297742.4.peg.7242"/>
<dbReference type="Proteomes" id="UP000009026">
    <property type="component" value="Chromosome"/>
</dbReference>
<evidence type="ECO:0000259" key="3">
    <source>
        <dbReference type="Pfam" id="PF20275"/>
    </source>
</evidence>
<organism evidence="4 5">
    <name type="scientific">Pseudomyxococcus hansupus</name>
    <dbReference type="NCBI Taxonomy" id="1297742"/>
    <lineage>
        <taxon>Bacteria</taxon>
        <taxon>Pseudomonadati</taxon>
        <taxon>Myxococcota</taxon>
        <taxon>Myxococcia</taxon>
        <taxon>Myxococcales</taxon>
        <taxon>Cystobacterineae</taxon>
        <taxon>Myxococcaceae</taxon>
        <taxon>Pseudomyxococcus</taxon>
    </lineage>
</organism>
<keyword evidence="1" id="KW-0175">Coiled coil</keyword>
<feature type="coiled-coil region" evidence="1">
    <location>
        <begin position="335"/>
        <end position="399"/>
    </location>
</feature>
<dbReference type="EMBL" id="CP012109">
    <property type="protein sequence ID" value="AKQ70213.1"/>
    <property type="molecule type" value="Genomic_DNA"/>
</dbReference>
<dbReference type="InterPro" id="IPR046919">
    <property type="entry name" value="ABC-3C_CTD10"/>
</dbReference>
<feature type="domain" description="ABC-three component systems C-terminal" evidence="3">
    <location>
        <begin position="278"/>
        <end position="400"/>
    </location>
</feature>
<dbReference type="STRING" id="1297742.A176_007125"/>
<evidence type="ECO:0000313" key="5">
    <source>
        <dbReference type="Proteomes" id="UP000009026"/>
    </source>
</evidence>
<accession>A0A0H4X8C2</accession>
<dbReference type="Pfam" id="PF10088">
    <property type="entry name" value="DUF2326"/>
    <property type="match status" value="1"/>
</dbReference>
<evidence type="ECO:0000256" key="1">
    <source>
        <dbReference type="SAM" id="Coils"/>
    </source>
</evidence>
<name>A0A0H4X8C2_9BACT</name>
<dbReference type="OrthoDB" id="7314834at2"/>
<dbReference type="InterPro" id="IPR027417">
    <property type="entry name" value="P-loop_NTPase"/>
</dbReference>
<keyword evidence="5" id="KW-1185">Reference proteome</keyword>
<evidence type="ECO:0000313" key="4">
    <source>
        <dbReference type="EMBL" id="AKQ70213.1"/>
    </source>
</evidence>
<feature type="domain" description="DUF2326" evidence="2">
    <location>
        <begin position="438"/>
        <end position="573"/>
    </location>
</feature>
<dbReference type="RefSeq" id="WP_002638164.1">
    <property type="nucleotide sequence ID" value="NZ_CP012109.1"/>
</dbReference>
<dbReference type="Pfam" id="PF20275">
    <property type="entry name" value="CTD10"/>
    <property type="match status" value="1"/>
</dbReference>
<dbReference type="AlphaFoldDB" id="A0A0H4X8C2"/>
<dbReference type="Gene3D" id="3.40.50.300">
    <property type="entry name" value="P-loop containing nucleotide triphosphate hydrolases"/>
    <property type="match status" value="1"/>
</dbReference>